<gene>
    <name evidence="2" type="ORF">ACFO5Q_12990</name>
</gene>
<keyword evidence="3" id="KW-1185">Reference proteome</keyword>
<comment type="caution">
    <text evidence="2">The sequence shown here is derived from an EMBL/GenBank/DDBJ whole genome shotgun (WGS) entry which is preliminary data.</text>
</comment>
<dbReference type="RefSeq" id="WP_068143292.1">
    <property type="nucleotide sequence ID" value="NZ_JBHSCR010000014.1"/>
</dbReference>
<accession>A0ABV8UDL0</accession>
<evidence type="ECO:0000259" key="1">
    <source>
        <dbReference type="PROSITE" id="PS51819"/>
    </source>
</evidence>
<dbReference type="PROSITE" id="PS51819">
    <property type="entry name" value="VOC"/>
    <property type="match status" value="1"/>
</dbReference>
<dbReference type="EMBL" id="JBHSCR010000014">
    <property type="protein sequence ID" value="MFC4348762.1"/>
    <property type="molecule type" value="Genomic_DNA"/>
</dbReference>
<dbReference type="InterPro" id="IPR004360">
    <property type="entry name" value="Glyas_Fos-R_dOase_dom"/>
</dbReference>
<reference evidence="3" key="1">
    <citation type="journal article" date="2019" name="Int. J. Syst. Evol. Microbiol.">
        <title>The Global Catalogue of Microorganisms (GCM) 10K type strain sequencing project: providing services to taxonomists for standard genome sequencing and annotation.</title>
        <authorList>
            <consortium name="The Broad Institute Genomics Platform"/>
            <consortium name="The Broad Institute Genome Sequencing Center for Infectious Disease"/>
            <person name="Wu L."/>
            <person name="Ma J."/>
        </authorList>
    </citation>
    <scope>NUCLEOTIDE SEQUENCE [LARGE SCALE GENOMIC DNA]</scope>
    <source>
        <strain evidence="3">CGMCC 1.15304</strain>
    </source>
</reference>
<protein>
    <submittedName>
        <fullName evidence="2">VOC family protein</fullName>
    </submittedName>
</protein>
<feature type="domain" description="VOC" evidence="1">
    <location>
        <begin position="2"/>
        <end position="114"/>
    </location>
</feature>
<proteinExistence type="predicted"/>
<dbReference type="CDD" id="cd06587">
    <property type="entry name" value="VOC"/>
    <property type="match status" value="1"/>
</dbReference>
<name>A0ABV8UDL0_9PROT</name>
<dbReference type="InterPro" id="IPR029068">
    <property type="entry name" value="Glyas_Bleomycin-R_OHBP_Dase"/>
</dbReference>
<dbReference type="Pfam" id="PF00903">
    <property type="entry name" value="Glyoxalase"/>
    <property type="match status" value="1"/>
</dbReference>
<evidence type="ECO:0000313" key="2">
    <source>
        <dbReference type="EMBL" id="MFC4348762.1"/>
    </source>
</evidence>
<evidence type="ECO:0000313" key="3">
    <source>
        <dbReference type="Proteomes" id="UP001595776"/>
    </source>
</evidence>
<sequence>MDLNQVTLGAIDLDASISFYKTLGLRLIVFSENHYARFELPSGNATLSLHKVEGPSTNTGSGLIYFEVPDVDAEVTRLETAGIAFDAQPVDQRWLWREAYLSDPSGNRLCLYHAGVNRRYPPWRVSEPNSQAPDN</sequence>
<dbReference type="SUPFAM" id="SSF54593">
    <property type="entry name" value="Glyoxalase/Bleomycin resistance protein/Dihydroxybiphenyl dioxygenase"/>
    <property type="match status" value="1"/>
</dbReference>
<dbReference type="InterPro" id="IPR037523">
    <property type="entry name" value="VOC_core"/>
</dbReference>
<dbReference type="Gene3D" id="3.10.180.10">
    <property type="entry name" value="2,3-Dihydroxybiphenyl 1,2-Dioxygenase, domain 1"/>
    <property type="match status" value="1"/>
</dbReference>
<organism evidence="2 3">
    <name type="scientific">Kordiimonas lipolytica</name>
    <dbReference type="NCBI Taxonomy" id="1662421"/>
    <lineage>
        <taxon>Bacteria</taxon>
        <taxon>Pseudomonadati</taxon>
        <taxon>Pseudomonadota</taxon>
        <taxon>Alphaproteobacteria</taxon>
        <taxon>Kordiimonadales</taxon>
        <taxon>Kordiimonadaceae</taxon>
        <taxon>Kordiimonas</taxon>
    </lineage>
</organism>
<dbReference type="Proteomes" id="UP001595776">
    <property type="component" value="Unassembled WGS sequence"/>
</dbReference>